<proteinExistence type="predicted"/>
<accession>A0A1H1RX46</accession>
<evidence type="ECO:0000313" key="6">
    <source>
        <dbReference type="Proteomes" id="UP000198859"/>
    </source>
</evidence>
<dbReference type="Gene3D" id="3.40.50.1360">
    <property type="match status" value="1"/>
</dbReference>
<dbReference type="InterPro" id="IPR001034">
    <property type="entry name" value="DeoR_HTH"/>
</dbReference>
<evidence type="ECO:0000256" key="1">
    <source>
        <dbReference type="ARBA" id="ARBA00023015"/>
    </source>
</evidence>
<keyword evidence="2" id="KW-0238">DNA-binding</keyword>
<dbReference type="OrthoDB" id="7688673at2"/>
<keyword evidence="6" id="KW-1185">Reference proteome</keyword>
<name>A0A1H1RX46_9ACTN</name>
<evidence type="ECO:0000313" key="5">
    <source>
        <dbReference type="EMBL" id="SDS40146.1"/>
    </source>
</evidence>
<dbReference type="GO" id="GO:0003677">
    <property type="term" value="F:DNA binding"/>
    <property type="evidence" value="ECO:0007669"/>
    <property type="project" value="UniProtKB-KW"/>
</dbReference>
<protein>
    <submittedName>
        <fullName evidence="5">Transcriptional regulator, DeoR family</fullName>
    </submittedName>
</protein>
<dbReference type="PANTHER" id="PTHR30363">
    <property type="entry name" value="HTH-TYPE TRANSCRIPTIONAL REGULATOR SRLR-RELATED"/>
    <property type="match status" value="1"/>
</dbReference>
<dbReference type="PANTHER" id="PTHR30363:SF44">
    <property type="entry name" value="AGA OPERON TRANSCRIPTIONAL REPRESSOR-RELATED"/>
    <property type="match status" value="1"/>
</dbReference>
<evidence type="ECO:0000256" key="3">
    <source>
        <dbReference type="ARBA" id="ARBA00023163"/>
    </source>
</evidence>
<dbReference type="InterPro" id="IPR036388">
    <property type="entry name" value="WH-like_DNA-bd_sf"/>
</dbReference>
<dbReference type="Gene3D" id="1.10.10.10">
    <property type="entry name" value="Winged helix-like DNA-binding domain superfamily/Winged helix DNA-binding domain"/>
    <property type="match status" value="1"/>
</dbReference>
<dbReference type="SUPFAM" id="SSF46785">
    <property type="entry name" value="Winged helix' DNA-binding domain"/>
    <property type="match status" value="1"/>
</dbReference>
<dbReference type="AlphaFoldDB" id="A0A1H1RX46"/>
<dbReference type="EMBL" id="LT629757">
    <property type="protein sequence ID" value="SDS40146.1"/>
    <property type="molecule type" value="Genomic_DNA"/>
</dbReference>
<organism evidence="5 6">
    <name type="scientific">Nocardioides scoriae</name>
    <dbReference type="NCBI Taxonomy" id="642780"/>
    <lineage>
        <taxon>Bacteria</taxon>
        <taxon>Bacillati</taxon>
        <taxon>Actinomycetota</taxon>
        <taxon>Actinomycetes</taxon>
        <taxon>Propionibacteriales</taxon>
        <taxon>Nocardioidaceae</taxon>
        <taxon>Nocardioides</taxon>
    </lineage>
</organism>
<dbReference type="PRINTS" id="PR00037">
    <property type="entry name" value="HTHLACR"/>
</dbReference>
<dbReference type="PROSITE" id="PS51000">
    <property type="entry name" value="HTH_DEOR_2"/>
    <property type="match status" value="1"/>
</dbReference>
<keyword evidence="1" id="KW-0805">Transcription regulation</keyword>
<dbReference type="GO" id="GO:0003700">
    <property type="term" value="F:DNA-binding transcription factor activity"/>
    <property type="evidence" value="ECO:0007669"/>
    <property type="project" value="InterPro"/>
</dbReference>
<dbReference type="SMART" id="SM00420">
    <property type="entry name" value="HTH_DEOR"/>
    <property type="match status" value="1"/>
</dbReference>
<dbReference type="SMART" id="SM01134">
    <property type="entry name" value="DeoRC"/>
    <property type="match status" value="1"/>
</dbReference>
<dbReference type="STRING" id="642780.SAMN04488570_1797"/>
<dbReference type="SUPFAM" id="SSF100950">
    <property type="entry name" value="NagB/RpiA/CoA transferase-like"/>
    <property type="match status" value="1"/>
</dbReference>
<dbReference type="RefSeq" id="WP_091728621.1">
    <property type="nucleotide sequence ID" value="NZ_LT629757.1"/>
</dbReference>
<dbReference type="Pfam" id="PF00455">
    <property type="entry name" value="DeoRC"/>
    <property type="match status" value="1"/>
</dbReference>
<dbReference type="Pfam" id="PF08220">
    <property type="entry name" value="HTH_DeoR"/>
    <property type="match status" value="1"/>
</dbReference>
<dbReference type="PROSITE" id="PS00894">
    <property type="entry name" value="HTH_DEOR_1"/>
    <property type="match status" value="1"/>
</dbReference>
<sequence>MEGLDEYQREQAILLELESHGRVLVSDLSARFGVSAVTVRKDLDALERRSLLRRIRGGAVTVGAVDEGAWSMRVRHSADAKRAIARAAAELVRDGDTLALDSSTTSHYLAEELLDRRHLTVVTNGLRTAQLLMERSTAMVVLPGGVLRRSSESMVGPIGDLLTGRGRIRKGFFGLVGLSPELGLLDVSVDEAHTKSLLAAACDEVHAVFDSSKSDRFALHSFVPTERVTSLVTDEGIDADFVATWQAAGVPTRVVAASAANVRPLHEEGA</sequence>
<dbReference type="InterPro" id="IPR050313">
    <property type="entry name" value="Carb_Metab_HTH_regulators"/>
</dbReference>
<reference evidence="6" key="1">
    <citation type="submission" date="2016-10" db="EMBL/GenBank/DDBJ databases">
        <authorList>
            <person name="Varghese N."/>
            <person name="Submissions S."/>
        </authorList>
    </citation>
    <scope>NUCLEOTIDE SEQUENCE [LARGE SCALE GENOMIC DNA]</scope>
    <source>
        <strain evidence="6">DSM 22127</strain>
    </source>
</reference>
<dbReference type="InterPro" id="IPR037171">
    <property type="entry name" value="NagB/RpiA_transferase-like"/>
</dbReference>
<gene>
    <name evidence="5" type="ORF">SAMN04488570_1797</name>
</gene>
<dbReference type="Proteomes" id="UP000198859">
    <property type="component" value="Chromosome I"/>
</dbReference>
<feature type="domain" description="HTH deoR-type" evidence="4">
    <location>
        <begin position="6"/>
        <end position="61"/>
    </location>
</feature>
<keyword evidence="3" id="KW-0804">Transcription</keyword>
<evidence type="ECO:0000259" key="4">
    <source>
        <dbReference type="PROSITE" id="PS51000"/>
    </source>
</evidence>
<evidence type="ECO:0000256" key="2">
    <source>
        <dbReference type="ARBA" id="ARBA00023125"/>
    </source>
</evidence>
<dbReference type="InterPro" id="IPR036390">
    <property type="entry name" value="WH_DNA-bd_sf"/>
</dbReference>
<dbReference type="InterPro" id="IPR018356">
    <property type="entry name" value="Tscrpt_reg_HTH_DeoR_CS"/>
</dbReference>
<dbReference type="InterPro" id="IPR014036">
    <property type="entry name" value="DeoR-like_C"/>
</dbReference>